<dbReference type="AlphaFoldDB" id="A0A917KAW0"/>
<evidence type="ECO:0000256" key="4">
    <source>
        <dbReference type="SAM" id="MobiDB-lite"/>
    </source>
</evidence>
<dbReference type="PROSITE" id="PS50005">
    <property type="entry name" value="TPR"/>
    <property type="match status" value="1"/>
</dbReference>
<dbReference type="SMART" id="SM00028">
    <property type="entry name" value="TPR"/>
    <property type="match status" value="6"/>
</dbReference>
<dbReference type="Gene3D" id="1.25.40.10">
    <property type="entry name" value="Tetratricopeptide repeat domain"/>
    <property type="match status" value="2"/>
</dbReference>
<organism evidence="5 6">
    <name type="scientific">Alicyclobacillus cellulosilyticus</name>
    <dbReference type="NCBI Taxonomy" id="1003997"/>
    <lineage>
        <taxon>Bacteria</taxon>
        <taxon>Bacillati</taxon>
        <taxon>Bacillota</taxon>
        <taxon>Bacilli</taxon>
        <taxon>Bacillales</taxon>
        <taxon>Alicyclobacillaceae</taxon>
        <taxon>Alicyclobacillus</taxon>
    </lineage>
</organism>
<dbReference type="Pfam" id="PF13432">
    <property type="entry name" value="TPR_16"/>
    <property type="match status" value="2"/>
</dbReference>
<dbReference type="Proteomes" id="UP000637695">
    <property type="component" value="Unassembled WGS sequence"/>
</dbReference>
<evidence type="ECO:0000313" key="5">
    <source>
        <dbReference type="EMBL" id="GGJ07340.1"/>
    </source>
</evidence>
<proteinExistence type="predicted"/>
<keyword evidence="6" id="KW-1185">Reference proteome</keyword>
<gene>
    <name evidence="5" type="ORF">GCM10010885_15610</name>
</gene>
<evidence type="ECO:0000256" key="1">
    <source>
        <dbReference type="ARBA" id="ARBA00022737"/>
    </source>
</evidence>
<protein>
    <recommendedName>
        <fullName evidence="7">Tetratricopeptide repeat protein</fullName>
    </recommendedName>
</protein>
<reference evidence="5" key="1">
    <citation type="journal article" date="2014" name="Int. J. Syst. Evol. Microbiol.">
        <title>Complete genome sequence of Corynebacterium casei LMG S-19264T (=DSM 44701T), isolated from a smear-ripened cheese.</title>
        <authorList>
            <consortium name="US DOE Joint Genome Institute (JGI-PGF)"/>
            <person name="Walter F."/>
            <person name="Albersmeier A."/>
            <person name="Kalinowski J."/>
            <person name="Ruckert C."/>
        </authorList>
    </citation>
    <scope>NUCLEOTIDE SEQUENCE</scope>
    <source>
        <strain evidence="5">JCM 18487</strain>
    </source>
</reference>
<dbReference type="RefSeq" id="WP_188882255.1">
    <property type="nucleotide sequence ID" value="NZ_BMOY01000022.1"/>
</dbReference>
<keyword evidence="1" id="KW-0677">Repeat</keyword>
<feature type="repeat" description="TPR" evidence="3">
    <location>
        <begin position="228"/>
        <end position="261"/>
    </location>
</feature>
<dbReference type="EMBL" id="BMOY01000022">
    <property type="protein sequence ID" value="GGJ07340.1"/>
    <property type="molecule type" value="Genomic_DNA"/>
</dbReference>
<comment type="caution">
    <text evidence="5">The sequence shown here is derived from an EMBL/GenBank/DDBJ whole genome shotgun (WGS) entry which is preliminary data.</text>
</comment>
<evidence type="ECO:0000313" key="6">
    <source>
        <dbReference type="Proteomes" id="UP000637695"/>
    </source>
</evidence>
<evidence type="ECO:0008006" key="7">
    <source>
        <dbReference type="Google" id="ProtNLM"/>
    </source>
</evidence>
<sequence>MFETAFAMLFRAVQRIRDQLETADEALKPYLAEELLCLQRLGERWVERWLALEDQIQELFETHGLYDAAGGPDPPGLCPPPAPKASSSGAFPGAAGDADPGWTVKLPAWNEAGCLADVWETEAMAVNLRKGFGYYDLKMYEHAVRFFQRVVTATGDPLARIYLASAHAALKQWPEAMREVDALRRQTDDPLLLAACAEVEADMCAARGDWAAAAKGYERIARTMPQFADAWYNLGVCLAKQGLREEAAAAFLQALKVYPGDVDAMYMLAALDVQRGALDRAEALCNRVLRRRPDHPGAYVTRAQVLAAQGRRDQAAHLLRQWLRVHPHHGPAWGCLSWLHVAAGELHMAAAVLKKRLSIQPDDNMARVQLGLVYAFAGHVGEAERVLQGVADGCPDRSLAAVALGRVLAAKGDHRGAYREFARALRDPRRPVKRVALYLWGCALCQEGRFAEAEKYLRASAVLGPRNPAILAMLARVSERLGCAVDAKLYGNASE</sequence>
<dbReference type="PANTHER" id="PTHR45586:SF1">
    <property type="entry name" value="LIPOPOLYSACCHARIDE ASSEMBLY PROTEIN B"/>
    <property type="match status" value="1"/>
</dbReference>
<reference evidence="5" key="2">
    <citation type="submission" date="2020-09" db="EMBL/GenBank/DDBJ databases">
        <authorList>
            <person name="Sun Q."/>
            <person name="Ohkuma M."/>
        </authorList>
    </citation>
    <scope>NUCLEOTIDE SEQUENCE</scope>
    <source>
        <strain evidence="5">JCM 18487</strain>
    </source>
</reference>
<dbReference type="InterPro" id="IPR011990">
    <property type="entry name" value="TPR-like_helical_dom_sf"/>
</dbReference>
<feature type="compositionally biased region" description="Pro residues" evidence="4">
    <location>
        <begin position="72"/>
        <end position="83"/>
    </location>
</feature>
<feature type="region of interest" description="Disordered" evidence="4">
    <location>
        <begin position="71"/>
        <end position="92"/>
    </location>
</feature>
<accession>A0A917KAW0</accession>
<dbReference type="InterPro" id="IPR019734">
    <property type="entry name" value="TPR_rpt"/>
</dbReference>
<evidence type="ECO:0000256" key="2">
    <source>
        <dbReference type="ARBA" id="ARBA00022803"/>
    </source>
</evidence>
<name>A0A917KAW0_9BACL</name>
<dbReference type="SUPFAM" id="SSF48452">
    <property type="entry name" value="TPR-like"/>
    <property type="match status" value="2"/>
</dbReference>
<dbReference type="InterPro" id="IPR051012">
    <property type="entry name" value="CellSynth/LPSAsmb/PSIAsmb"/>
</dbReference>
<keyword evidence="2 3" id="KW-0802">TPR repeat</keyword>
<evidence type="ECO:0000256" key="3">
    <source>
        <dbReference type="PROSITE-ProRule" id="PRU00339"/>
    </source>
</evidence>
<dbReference type="PANTHER" id="PTHR45586">
    <property type="entry name" value="TPR REPEAT-CONTAINING PROTEIN PA4667"/>
    <property type="match status" value="1"/>
</dbReference>